<feature type="compositionally biased region" description="Acidic residues" evidence="6">
    <location>
        <begin position="79"/>
        <end position="88"/>
    </location>
</feature>
<evidence type="ECO:0000256" key="1">
    <source>
        <dbReference type="ARBA" id="ARBA00004496"/>
    </source>
</evidence>
<evidence type="ECO:0000256" key="2">
    <source>
        <dbReference type="ARBA" id="ARBA00022490"/>
    </source>
</evidence>
<accession>A0AAN8PQX4</accession>
<dbReference type="InterPro" id="IPR022181">
    <property type="entry name" value="Bcl2-/adenovirus-E1B"/>
</dbReference>
<evidence type="ECO:0000256" key="4">
    <source>
        <dbReference type="ARBA" id="ARBA00022801"/>
    </source>
</evidence>
<evidence type="ECO:0000256" key="6">
    <source>
        <dbReference type="SAM" id="MobiDB-lite"/>
    </source>
</evidence>
<feature type="region of interest" description="Disordered" evidence="6">
    <location>
        <begin position="1"/>
        <end position="112"/>
    </location>
</feature>
<dbReference type="InterPro" id="IPR036865">
    <property type="entry name" value="CRAL-TRIO_dom_sf"/>
</dbReference>
<comment type="caution">
    <text evidence="8">The sequence shown here is derived from an EMBL/GenBank/DDBJ whole genome shotgun (WGS) entry which is preliminary data.</text>
</comment>
<evidence type="ECO:0000256" key="5">
    <source>
        <dbReference type="ARBA" id="ARBA00023211"/>
    </source>
</evidence>
<keyword evidence="2" id="KW-0963">Cytoplasm</keyword>
<evidence type="ECO:0000313" key="9">
    <source>
        <dbReference type="Proteomes" id="UP001372834"/>
    </source>
</evidence>
<protein>
    <recommendedName>
        <fullName evidence="7">CRAL-TRIO domain-containing protein</fullName>
    </recommendedName>
</protein>
<dbReference type="Pfam" id="PF13716">
    <property type="entry name" value="CRAL_TRIO_2"/>
    <property type="match status" value="1"/>
</dbReference>
<dbReference type="SUPFAM" id="SSF52087">
    <property type="entry name" value="CRAL/TRIO domain"/>
    <property type="match status" value="1"/>
</dbReference>
<evidence type="ECO:0000313" key="8">
    <source>
        <dbReference type="EMBL" id="KAK6631103.1"/>
    </source>
</evidence>
<dbReference type="PROSITE" id="PS50191">
    <property type="entry name" value="CRAL_TRIO"/>
    <property type="match status" value="1"/>
</dbReference>
<dbReference type="GO" id="GO:0005737">
    <property type="term" value="C:cytoplasm"/>
    <property type="evidence" value="ECO:0007669"/>
    <property type="project" value="UniProtKB-SubCell"/>
</dbReference>
<reference evidence="8 9" key="1">
    <citation type="submission" date="2023-10" db="EMBL/GenBank/DDBJ databases">
        <title>Genomes of two closely related lineages of the louse Polyplax serrata with different host specificities.</title>
        <authorList>
            <person name="Martinu J."/>
            <person name="Tarabai H."/>
            <person name="Stefka J."/>
            <person name="Hypsa V."/>
        </authorList>
    </citation>
    <scope>NUCLEOTIDE SEQUENCE [LARGE SCALE GENOMIC DNA]</scope>
    <source>
        <strain evidence="8">HR10_N</strain>
    </source>
</reference>
<dbReference type="Proteomes" id="UP001372834">
    <property type="component" value="Unassembled WGS sequence"/>
</dbReference>
<keyword evidence="5" id="KW-0464">Manganese</keyword>
<feature type="region of interest" description="Disordered" evidence="6">
    <location>
        <begin position="129"/>
        <end position="152"/>
    </location>
</feature>
<proteinExistence type="predicted"/>
<dbReference type="PANTHER" id="PTHR12112:SF22">
    <property type="entry name" value="MANGANESE-DEPENDENT INORGANIC PYROPHOSPHATASE-RELATED"/>
    <property type="match status" value="1"/>
</dbReference>
<dbReference type="PANTHER" id="PTHR12112">
    <property type="entry name" value="BNIP - RELATED"/>
    <property type="match status" value="1"/>
</dbReference>
<dbReference type="EMBL" id="JAWJWE010000009">
    <property type="protein sequence ID" value="KAK6631103.1"/>
    <property type="molecule type" value="Genomic_DNA"/>
</dbReference>
<feature type="compositionally biased region" description="Basic and acidic residues" evidence="6">
    <location>
        <begin position="1"/>
        <end position="18"/>
    </location>
</feature>
<dbReference type="FunFam" id="3.40.525.10:FF:000001">
    <property type="entry name" value="BCL2/adenovirus E1B protein-interacting protein 2"/>
    <property type="match status" value="1"/>
</dbReference>
<dbReference type="CDD" id="cd00170">
    <property type="entry name" value="SEC14"/>
    <property type="match status" value="1"/>
</dbReference>
<organism evidence="8 9">
    <name type="scientific">Polyplax serrata</name>
    <name type="common">Common mouse louse</name>
    <dbReference type="NCBI Taxonomy" id="468196"/>
    <lineage>
        <taxon>Eukaryota</taxon>
        <taxon>Metazoa</taxon>
        <taxon>Ecdysozoa</taxon>
        <taxon>Arthropoda</taxon>
        <taxon>Hexapoda</taxon>
        <taxon>Insecta</taxon>
        <taxon>Pterygota</taxon>
        <taxon>Neoptera</taxon>
        <taxon>Paraneoptera</taxon>
        <taxon>Psocodea</taxon>
        <taxon>Troctomorpha</taxon>
        <taxon>Phthiraptera</taxon>
        <taxon>Anoplura</taxon>
        <taxon>Polyplacidae</taxon>
        <taxon>Polyplax</taxon>
    </lineage>
</organism>
<gene>
    <name evidence="8" type="ORF">RUM43_014199</name>
</gene>
<feature type="domain" description="CRAL-TRIO" evidence="7">
    <location>
        <begin position="269"/>
        <end position="425"/>
    </location>
</feature>
<evidence type="ECO:0000259" key="7">
    <source>
        <dbReference type="PROSITE" id="PS50191"/>
    </source>
</evidence>
<dbReference type="InterPro" id="IPR001251">
    <property type="entry name" value="CRAL-TRIO_dom"/>
</dbReference>
<keyword evidence="3" id="KW-0479">Metal-binding</keyword>
<name>A0AAN8PQX4_POLSC</name>
<sequence>MNEDTSRDSADMVKEMDSNLRVAMPVCDIEKEVEPCEEKVVTKITQREEISSGDEEGQPKSDEDDLTESNDTTKKDGDDCADDATDSADETKRDDLSESIDDTKNGDLNSPKSFLESLDLEVPSSYQVEPIDFPKSPFFSMRNESQVNGNSDEEDKSMFQAQLLSNLEDVHLTKDQGLTVKKKKIIPVGSDIFTDTCCDESSFDGSHTSLDEAEFDAYLDSPDELDDSIMERLGQENVEPLPELSAEEERSDSQCWKSCVIAGVERRIDLKVLEPYKKVITHGGYLSKESHNAIVIFSACFLPDRSRADYDYVMNNLFMYVVSTLDQLVTDDYILIYLHGATARSCMPKFKWLKLCYEMIDRKLKKNLKGLYLVHPTFWLKTLVLMTKPFISSKFSRKLFFIHSLSELFKAVPLEEVYIPERVKK</sequence>
<feature type="compositionally biased region" description="Basic and acidic residues" evidence="6">
    <location>
        <begin position="28"/>
        <end position="50"/>
    </location>
</feature>
<dbReference type="Gene3D" id="3.40.525.10">
    <property type="entry name" value="CRAL-TRIO lipid binding domain"/>
    <property type="match status" value="1"/>
</dbReference>
<comment type="subcellular location">
    <subcellularLocation>
        <location evidence="1">Cytoplasm</location>
    </subcellularLocation>
</comment>
<dbReference type="AlphaFoldDB" id="A0AAN8PQX4"/>
<evidence type="ECO:0000256" key="3">
    <source>
        <dbReference type="ARBA" id="ARBA00022723"/>
    </source>
</evidence>
<feature type="compositionally biased region" description="Basic and acidic residues" evidence="6">
    <location>
        <begin position="89"/>
        <end position="105"/>
    </location>
</feature>
<dbReference type="Pfam" id="PF12496">
    <property type="entry name" value="BNIP2"/>
    <property type="match status" value="1"/>
</dbReference>
<keyword evidence="4" id="KW-0378">Hydrolase</keyword>
<feature type="compositionally biased region" description="Acidic residues" evidence="6">
    <location>
        <begin position="51"/>
        <end position="68"/>
    </location>
</feature>